<dbReference type="RefSeq" id="WP_172596121.1">
    <property type="nucleotide sequence ID" value="NZ_LR130778.1"/>
</dbReference>
<proteinExistence type="predicted"/>
<protein>
    <submittedName>
        <fullName evidence="1">Uncharacterized protein</fullName>
    </submittedName>
</protein>
<reference evidence="1 2" key="1">
    <citation type="submission" date="2018-09" db="EMBL/GenBank/DDBJ databases">
        <authorList>
            <person name="Postec A."/>
        </authorList>
    </citation>
    <scope>NUCLEOTIDE SEQUENCE [LARGE SCALE GENOMIC DNA]</scope>
    <source>
        <strain evidence="1">70B-A</strain>
    </source>
</reference>
<sequence length="64" mass="7661">MLKYEVLRQLPAGEKTPEGHFLFRVYLGFVIYDRKKDKQRAEAFFRGSLPQRISSTKLNWEQEI</sequence>
<dbReference type="KEGG" id="cbar:PATL70BA_1227"/>
<name>A0A3P7RWG7_9FIRM</name>
<evidence type="ECO:0000313" key="1">
    <source>
        <dbReference type="EMBL" id="VDN47106.1"/>
    </source>
</evidence>
<accession>A0A3P7RWG7</accession>
<gene>
    <name evidence="1" type="ORF">PATL70BA_1227</name>
</gene>
<evidence type="ECO:0000313" key="2">
    <source>
        <dbReference type="Proteomes" id="UP000279029"/>
    </source>
</evidence>
<organism evidence="1 2">
    <name type="scientific">Petrocella atlantisensis</name>
    <dbReference type="NCBI Taxonomy" id="2173034"/>
    <lineage>
        <taxon>Bacteria</taxon>
        <taxon>Bacillati</taxon>
        <taxon>Bacillota</taxon>
        <taxon>Clostridia</taxon>
        <taxon>Lachnospirales</taxon>
        <taxon>Vallitaleaceae</taxon>
        <taxon>Petrocella</taxon>
    </lineage>
</organism>
<dbReference type="Proteomes" id="UP000279029">
    <property type="component" value="Chromosome"/>
</dbReference>
<keyword evidence="2" id="KW-1185">Reference proteome</keyword>
<dbReference type="EMBL" id="LR130778">
    <property type="protein sequence ID" value="VDN47106.1"/>
    <property type="molecule type" value="Genomic_DNA"/>
</dbReference>
<dbReference type="AlphaFoldDB" id="A0A3P7RWG7"/>